<accession>A0A380K5N8</accession>
<dbReference type="CDD" id="cd05243">
    <property type="entry name" value="SDR_a5"/>
    <property type="match status" value="1"/>
</dbReference>
<evidence type="ECO:0000313" key="2">
    <source>
        <dbReference type="EMBL" id="SUN59895.1"/>
    </source>
</evidence>
<dbReference type="PANTHER" id="PTHR15020:SF50">
    <property type="entry name" value="UPF0659 PROTEIN YMR090W"/>
    <property type="match status" value="1"/>
</dbReference>
<dbReference type="PANTHER" id="PTHR15020">
    <property type="entry name" value="FLAVIN REDUCTASE-RELATED"/>
    <property type="match status" value="1"/>
</dbReference>
<dbReference type="Pfam" id="PF13460">
    <property type="entry name" value="NAD_binding_10"/>
    <property type="match status" value="1"/>
</dbReference>
<organism evidence="2 3">
    <name type="scientific">Streptococcus hyointestinalis</name>
    <dbReference type="NCBI Taxonomy" id="1337"/>
    <lineage>
        <taxon>Bacteria</taxon>
        <taxon>Bacillati</taxon>
        <taxon>Bacillota</taxon>
        <taxon>Bacilli</taxon>
        <taxon>Lactobacillales</taxon>
        <taxon>Streptococcaceae</taxon>
        <taxon>Streptococcus</taxon>
    </lineage>
</organism>
<dbReference type="Gene3D" id="3.40.50.720">
    <property type="entry name" value="NAD(P)-binding Rossmann-like Domain"/>
    <property type="match status" value="1"/>
</dbReference>
<gene>
    <name evidence="2" type="ORF">NCTC12224_00620</name>
</gene>
<sequence length="212" mass="22642">MKVFIAGGTGRVADFLIQNLTNSGHQVVAGARSPEKVVTRPGVTAVPLDLHADVASLAELIKGSDAVYFVAGSRGQDLLQTDAFGAVKLMQASEQAGIKRFILLSSIFATEPEKWSDPNLAKIINYNIAKFFADQWLINQTNLDYTIVQPGSLVEAETGSGKIELNVQKAQANSIPNVAAVLAAVLEKTNTYGQILQMSDGNTPIEEALNTL</sequence>
<dbReference type="AlphaFoldDB" id="A0A380K5N8"/>
<reference evidence="2 3" key="1">
    <citation type="submission" date="2018-06" db="EMBL/GenBank/DDBJ databases">
        <authorList>
            <consortium name="Pathogen Informatics"/>
            <person name="Doyle S."/>
        </authorList>
    </citation>
    <scope>NUCLEOTIDE SEQUENCE [LARGE SCALE GENOMIC DNA]</scope>
    <source>
        <strain evidence="2 3">NCTC12224</strain>
    </source>
</reference>
<protein>
    <submittedName>
        <fullName evidence="2">NmrA-like dehydrogenase/reductase</fullName>
    </submittedName>
</protein>
<dbReference type="SUPFAM" id="SSF51735">
    <property type="entry name" value="NAD(P)-binding Rossmann-fold domains"/>
    <property type="match status" value="1"/>
</dbReference>
<dbReference type="EMBL" id="UHFN01000007">
    <property type="protein sequence ID" value="SUN59895.1"/>
    <property type="molecule type" value="Genomic_DNA"/>
</dbReference>
<name>A0A380K5N8_9STRE</name>
<dbReference type="Proteomes" id="UP000254924">
    <property type="component" value="Unassembled WGS sequence"/>
</dbReference>
<dbReference type="InterPro" id="IPR036291">
    <property type="entry name" value="NAD(P)-bd_dom_sf"/>
</dbReference>
<evidence type="ECO:0000313" key="3">
    <source>
        <dbReference type="Proteomes" id="UP000254924"/>
    </source>
</evidence>
<dbReference type="OrthoDB" id="9785372at2"/>
<dbReference type="InterPro" id="IPR016040">
    <property type="entry name" value="NAD(P)-bd_dom"/>
</dbReference>
<evidence type="ECO:0000259" key="1">
    <source>
        <dbReference type="Pfam" id="PF13460"/>
    </source>
</evidence>
<feature type="domain" description="NAD(P)-binding" evidence="1">
    <location>
        <begin position="7"/>
        <end position="188"/>
    </location>
</feature>
<keyword evidence="3" id="KW-1185">Reference proteome</keyword>
<proteinExistence type="predicted"/>